<dbReference type="InterPro" id="IPR004226">
    <property type="entry name" value="TBCA"/>
</dbReference>
<evidence type="ECO:0000313" key="4">
    <source>
        <dbReference type="EMBL" id="EEA07940.1"/>
    </source>
</evidence>
<gene>
    <name evidence="4" type="ORF">CMU_030160</name>
</gene>
<dbReference type="SUPFAM" id="SSF46988">
    <property type="entry name" value="Tubulin chaperone cofactor A"/>
    <property type="match status" value="1"/>
</dbReference>
<dbReference type="Pfam" id="PF02970">
    <property type="entry name" value="TBCA"/>
    <property type="match status" value="1"/>
</dbReference>
<dbReference type="GO" id="GO:0005874">
    <property type="term" value="C:microtubule"/>
    <property type="evidence" value="ECO:0007669"/>
    <property type="project" value="UniProtKB-KW"/>
</dbReference>
<dbReference type="RefSeq" id="XP_002142289.1">
    <property type="nucleotide sequence ID" value="XM_002142253.1"/>
</dbReference>
<accession>B6AI99</accession>
<dbReference type="GeneID" id="6997345"/>
<keyword evidence="3" id="KW-0493">Microtubule</keyword>
<dbReference type="Gene3D" id="1.20.58.90">
    <property type="match status" value="1"/>
</dbReference>
<dbReference type="VEuPathDB" id="CryptoDB:CMU_030160"/>
<protein>
    <recommendedName>
        <fullName evidence="3">Tubulin-specific chaperone A</fullName>
    </recommendedName>
</protein>
<dbReference type="PANTHER" id="PTHR21500:SF0">
    <property type="entry name" value="TUBULIN-SPECIFIC CHAPERONE A"/>
    <property type="match status" value="1"/>
</dbReference>
<dbReference type="InterPro" id="IPR036126">
    <property type="entry name" value="TBCA_sf"/>
</dbReference>
<keyword evidence="5" id="KW-1185">Reference proteome</keyword>
<dbReference type="GO" id="GO:0007021">
    <property type="term" value="P:tubulin complex assembly"/>
    <property type="evidence" value="ECO:0007669"/>
    <property type="project" value="UniProtKB-UniRule"/>
</dbReference>
<dbReference type="OrthoDB" id="296187at2759"/>
<dbReference type="OMA" id="KKEGCEF"/>
<evidence type="ECO:0000313" key="5">
    <source>
        <dbReference type="Proteomes" id="UP000001460"/>
    </source>
</evidence>
<dbReference type="STRING" id="441375.B6AI99"/>
<evidence type="ECO:0000256" key="3">
    <source>
        <dbReference type="RuleBase" id="RU364030"/>
    </source>
</evidence>
<comment type="similarity">
    <text evidence="1 3">Belongs to the TBCA family.</text>
</comment>
<reference evidence="4" key="1">
    <citation type="submission" date="2008-06" db="EMBL/GenBank/DDBJ databases">
        <authorList>
            <person name="Lorenzi H."/>
            <person name="Inman J."/>
            <person name="Miller J."/>
            <person name="Schobel S."/>
            <person name="Amedeo P."/>
            <person name="Caler E.V."/>
            <person name="da Silva J."/>
        </authorList>
    </citation>
    <scope>NUCLEOTIDE SEQUENCE [LARGE SCALE GENOMIC DNA]</scope>
    <source>
        <strain evidence="4">RN66</strain>
    </source>
</reference>
<keyword evidence="3" id="KW-0206">Cytoskeleton</keyword>
<dbReference type="AlphaFoldDB" id="B6AI99"/>
<dbReference type="GO" id="GO:0007023">
    <property type="term" value="P:post-chaperonin tubulin folding pathway"/>
    <property type="evidence" value="ECO:0007669"/>
    <property type="project" value="UniProtKB-UniRule"/>
</dbReference>
<dbReference type="PANTHER" id="PTHR21500">
    <property type="entry name" value="TUBULIN-SPECIFIC CHAPERONE A"/>
    <property type="match status" value="1"/>
</dbReference>
<dbReference type="EMBL" id="DS989735">
    <property type="protein sequence ID" value="EEA07940.1"/>
    <property type="molecule type" value="Genomic_DNA"/>
</dbReference>
<dbReference type="Proteomes" id="UP000001460">
    <property type="component" value="Unassembled WGS sequence"/>
</dbReference>
<keyword evidence="3" id="KW-0963">Cytoplasm</keyword>
<comment type="subcellular location">
    <subcellularLocation>
        <location evidence="3">Cytoplasm</location>
        <location evidence="3">Cytoskeleton</location>
    </subcellularLocation>
</comment>
<dbReference type="GO" id="GO:0048487">
    <property type="term" value="F:beta-tubulin binding"/>
    <property type="evidence" value="ECO:0007669"/>
    <property type="project" value="InterPro"/>
</dbReference>
<organism evidence="4 5">
    <name type="scientific">Cryptosporidium muris (strain RN66)</name>
    <dbReference type="NCBI Taxonomy" id="441375"/>
    <lineage>
        <taxon>Eukaryota</taxon>
        <taxon>Sar</taxon>
        <taxon>Alveolata</taxon>
        <taxon>Apicomplexa</taxon>
        <taxon>Conoidasida</taxon>
        <taxon>Coccidia</taxon>
        <taxon>Eucoccidiorida</taxon>
        <taxon>Eimeriorina</taxon>
        <taxon>Cryptosporidiidae</taxon>
        <taxon>Cryptosporidium</taxon>
    </lineage>
</organism>
<dbReference type="GO" id="GO:0005829">
    <property type="term" value="C:cytosol"/>
    <property type="evidence" value="ECO:0007669"/>
    <property type="project" value="TreeGrafter"/>
</dbReference>
<sequence length="147" mass="17465">MTDVNILRQLKIMTAVLNRTMKDLEYYKKEGCEFNTKIELMKNQGRDIHDIQQQEKCLHETLQVYHEVLKRLHSSYFDLKTFLTEYFDEKLAEIDMCNLPKPDDELSTLLRNAYMELNNAELKYNILSQCKENISISTENMQCDNDV</sequence>
<proteinExistence type="inferred from homology"/>
<evidence type="ECO:0000256" key="2">
    <source>
        <dbReference type="ARBA" id="ARBA00023186"/>
    </source>
</evidence>
<comment type="subunit">
    <text evidence="3">Supercomplex made of cofactors A to E. Cofactors A and D function by capturing and stabilizing tubulin in a quasi-native conformation. Cofactor E binds to the cofactor D-tubulin complex; interaction with cofactor C then causes the release of tubulin polypeptides that are committed to the native state.</text>
</comment>
<keyword evidence="2 3" id="KW-0143">Chaperone</keyword>
<name>B6AI99_CRYMR</name>
<evidence type="ECO:0000256" key="1">
    <source>
        <dbReference type="ARBA" id="ARBA00006806"/>
    </source>
</evidence>